<organism evidence="1 2">
    <name type="scientific">Cladophialophora chaetospira</name>
    <dbReference type="NCBI Taxonomy" id="386627"/>
    <lineage>
        <taxon>Eukaryota</taxon>
        <taxon>Fungi</taxon>
        <taxon>Dikarya</taxon>
        <taxon>Ascomycota</taxon>
        <taxon>Pezizomycotina</taxon>
        <taxon>Eurotiomycetes</taxon>
        <taxon>Chaetothyriomycetidae</taxon>
        <taxon>Chaetothyriales</taxon>
        <taxon>Herpotrichiellaceae</taxon>
        <taxon>Cladophialophora</taxon>
    </lineage>
</organism>
<sequence length="380" mass="43375">MNQTQQFLGYLDITTPILGYESLAEPSITECTFIASYNWHDCPRPTILVPGAPPRWLPPATFQRLREDRGDYYRDPNAARYPRWPLGPAVQSIYTLRPDFRTDEVDIFCCASIIGSLLAVVRGENKTFQFGIQKIGNTVLLVRESDDPQELIRNVRGYGHTFPEAYTVWPASVKGSASHQRIVKYRFGELRCLVRSECDGYLAEHVPDHVNKALDRLEPNGVGLEDQVGFVKVAETRSDFHATADLEVRKAGYMIPQRSVFDLKTRSALSAKTLDSENFLARLWANQTSNFVLARHRRGVFSAIEIVEVRDRVKAWEKDNHITLKQLHTLLKDLSAINDGRSMSRLEIRRRECGKLEVWSSKPDWFALPPELQKQWSGGK</sequence>
<accession>A0AA38X5C1</accession>
<proteinExistence type="predicted"/>
<dbReference type="Proteomes" id="UP001172673">
    <property type="component" value="Unassembled WGS sequence"/>
</dbReference>
<dbReference type="EMBL" id="JAPDRK010000012">
    <property type="protein sequence ID" value="KAJ9607037.1"/>
    <property type="molecule type" value="Genomic_DNA"/>
</dbReference>
<evidence type="ECO:0000313" key="2">
    <source>
        <dbReference type="Proteomes" id="UP001172673"/>
    </source>
</evidence>
<evidence type="ECO:0000313" key="1">
    <source>
        <dbReference type="EMBL" id="KAJ9607037.1"/>
    </source>
</evidence>
<dbReference type="PANTHER" id="PTHR35179:SF2">
    <property type="entry name" value="START DOMAIN-CONTAINING PROTEIN"/>
    <property type="match status" value="1"/>
</dbReference>
<keyword evidence="2" id="KW-1185">Reference proteome</keyword>
<dbReference type="PANTHER" id="PTHR35179">
    <property type="entry name" value="PROTEIN CBG02620"/>
    <property type="match status" value="1"/>
</dbReference>
<evidence type="ECO:0008006" key="3">
    <source>
        <dbReference type="Google" id="ProtNLM"/>
    </source>
</evidence>
<dbReference type="AlphaFoldDB" id="A0AA38X5C1"/>
<reference evidence="1" key="1">
    <citation type="submission" date="2022-10" db="EMBL/GenBank/DDBJ databases">
        <title>Culturing micro-colonial fungi from biological soil crusts in the Mojave desert and describing Neophaeococcomyces mojavensis, and introducing the new genera and species Taxawa tesnikishii.</title>
        <authorList>
            <person name="Kurbessoian T."/>
            <person name="Stajich J.E."/>
        </authorList>
    </citation>
    <scope>NUCLEOTIDE SEQUENCE</scope>
    <source>
        <strain evidence="1">TK_41</strain>
    </source>
</reference>
<name>A0AA38X5C1_9EURO</name>
<comment type="caution">
    <text evidence="1">The sequence shown here is derived from an EMBL/GenBank/DDBJ whole genome shotgun (WGS) entry which is preliminary data.</text>
</comment>
<protein>
    <recommendedName>
        <fullName evidence="3">Geranylgeranyl pyrophosphate synthetase</fullName>
    </recommendedName>
</protein>
<gene>
    <name evidence="1" type="ORF">H2200_008109</name>
</gene>